<evidence type="ECO:0000256" key="2">
    <source>
        <dbReference type="ARBA" id="ARBA00022884"/>
    </source>
</evidence>
<reference evidence="7 8" key="1">
    <citation type="submission" date="2024-08" db="EMBL/GenBank/DDBJ databases">
        <title>Gnathostoma spinigerum genome.</title>
        <authorList>
            <person name="Gonzalez-Bertolin B."/>
            <person name="Monzon S."/>
            <person name="Zaballos A."/>
            <person name="Jimenez P."/>
            <person name="Dekumyoy P."/>
            <person name="Varona S."/>
            <person name="Cuesta I."/>
            <person name="Sumanam S."/>
            <person name="Adisakwattana P."/>
            <person name="Gasser R.B."/>
            <person name="Hernandez-Gonzalez A."/>
            <person name="Young N.D."/>
            <person name="Perteguer M.J."/>
        </authorList>
    </citation>
    <scope>NUCLEOTIDE SEQUENCE [LARGE SCALE GENOMIC DNA]</scope>
    <source>
        <strain evidence="7">AL3</strain>
        <tissue evidence="7">Liver</tissue>
    </source>
</reference>
<feature type="domain" description="RRM" evidence="6">
    <location>
        <begin position="15"/>
        <end position="85"/>
    </location>
</feature>
<evidence type="ECO:0000256" key="3">
    <source>
        <dbReference type="ARBA" id="ARBA00023242"/>
    </source>
</evidence>
<evidence type="ECO:0000256" key="4">
    <source>
        <dbReference type="PROSITE-ProRule" id="PRU00176"/>
    </source>
</evidence>
<feature type="compositionally biased region" description="Polar residues" evidence="5">
    <location>
        <begin position="1"/>
        <end position="10"/>
    </location>
</feature>
<dbReference type="Pfam" id="PF00076">
    <property type="entry name" value="RRM_1"/>
    <property type="match status" value="1"/>
</dbReference>
<evidence type="ECO:0000256" key="5">
    <source>
        <dbReference type="SAM" id="MobiDB-lite"/>
    </source>
</evidence>
<gene>
    <name evidence="7" type="ORF">AB6A40_010157</name>
</gene>
<dbReference type="InterPro" id="IPR035979">
    <property type="entry name" value="RBD_domain_sf"/>
</dbReference>
<evidence type="ECO:0000259" key="6">
    <source>
        <dbReference type="PROSITE" id="PS50102"/>
    </source>
</evidence>
<dbReference type="Gene3D" id="3.30.70.330">
    <property type="match status" value="1"/>
</dbReference>
<sequence length="91" mass="10273">MASLSSIDSTDPNERTCHVGNLSDKVTEPILKELFIQMGPVENVFIKPHYAFVVFEDVESVPFASDCLDRITLFGQKITVRPRSHTEQVCF</sequence>
<comment type="subcellular location">
    <subcellularLocation>
        <location evidence="1">Nucleus</location>
        <location evidence="1">Nucleoplasm</location>
    </subcellularLocation>
</comment>
<comment type="caution">
    <text evidence="7">The sequence shown here is derived from an EMBL/GenBank/DDBJ whole genome shotgun (WGS) entry which is preliminary data.</text>
</comment>
<dbReference type="PROSITE" id="PS50102">
    <property type="entry name" value="RRM"/>
    <property type="match status" value="1"/>
</dbReference>
<dbReference type="InterPro" id="IPR000504">
    <property type="entry name" value="RRM_dom"/>
</dbReference>
<name>A0ABD6EUF8_9BILA</name>
<dbReference type="SMART" id="SM00360">
    <property type="entry name" value="RRM"/>
    <property type="match status" value="1"/>
</dbReference>
<dbReference type="InterPro" id="IPR012677">
    <property type="entry name" value="Nucleotide-bd_a/b_plait_sf"/>
</dbReference>
<protein>
    <recommendedName>
        <fullName evidence="6">RRM domain-containing protein</fullName>
    </recommendedName>
</protein>
<dbReference type="PANTHER" id="PTHR13798">
    <property type="entry name" value="RNA BINDING MOTIF RBM PROTEIN -RELATED"/>
    <property type="match status" value="1"/>
</dbReference>
<keyword evidence="8" id="KW-1185">Reference proteome</keyword>
<keyword evidence="2 4" id="KW-0694">RNA-binding</keyword>
<evidence type="ECO:0000256" key="1">
    <source>
        <dbReference type="ARBA" id="ARBA00004642"/>
    </source>
</evidence>
<dbReference type="SUPFAM" id="SSF54928">
    <property type="entry name" value="RNA-binding domain, RBD"/>
    <property type="match status" value="1"/>
</dbReference>
<dbReference type="Proteomes" id="UP001608902">
    <property type="component" value="Unassembled WGS sequence"/>
</dbReference>
<organism evidence="7 8">
    <name type="scientific">Gnathostoma spinigerum</name>
    <dbReference type="NCBI Taxonomy" id="75299"/>
    <lineage>
        <taxon>Eukaryota</taxon>
        <taxon>Metazoa</taxon>
        <taxon>Ecdysozoa</taxon>
        <taxon>Nematoda</taxon>
        <taxon>Chromadorea</taxon>
        <taxon>Rhabditida</taxon>
        <taxon>Spirurina</taxon>
        <taxon>Gnathostomatomorpha</taxon>
        <taxon>Gnathostomatoidea</taxon>
        <taxon>Gnathostomatidae</taxon>
        <taxon>Gnathostoma</taxon>
    </lineage>
</organism>
<dbReference type="AlphaFoldDB" id="A0ABD6EUF8"/>
<dbReference type="EMBL" id="JBGFUD010012301">
    <property type="protein sequence ID" value="MFH4983448.1"/>
    <property type="molecule type" value="Genomic_DNA"/>
</dbReference>
<evidence type="ECO:0000313" key="7">
    <source>
        <dbReference type="EMBL" id="MFH4983448.1"/>
    </source>
</evidence>
<proteinExistence type="predicted"/>
<dbReference type="GO" id="GO:0005654">
    <property type="term" value="C:nucleoplasm"/>
    <property type="evidence" value="ECO:0007669"/>
    <property type="project" value="UniProtKB-SubCell"/>
</dbReference>
<dbReference type="GO" id="GO:0003723">
    <property type="term" value="F:RNA binding"/>
    <property type="evidence" value="ECO:0007669"/>
    <property type="project" value="UniProtKB-UniRule"/>
</dbReference>
<accession>A0ABD6EUF8</accession>
<keyword evidence="3" id="KW-0539">Nucleus</keyword>
<evidence type="ECO:0000313" key="8">
    <source>
        <dbReference type="Proteomes" id="UP001608902"/>
    </source>
</evidence>
<dbReference type="InterPro" id="IPR052285">
    <property type="entry name" value="NEXT_complex_subunit"/>
</dbReference>
<dbReference type="PANTHER" id="PTHR13798:SF11">
    <property type="entry name" value="RNA-BINDING PROTEIN 7-RELATED"/>
    <property type="match status" value="1"/>
</dbReference>
<feature type="region of interest" description="Disordered" evidence="5">
    <location>
        <begin position="1"/>
        <end position="20"/>
    </location>
</feature>